<feature type="chain" id="PRO_5031398858" description="DUF4893 domain-containing protein" evidence="1">
    <location>
        <begin position="28"/>
        <end position="197"/>
    </location>
</feature>
<dbReference type="Pfam" id="PF16233">
    <property type="entry name" value="DUF4893"/>
    <property type="match status" value="1"/>
</dbReference>
<organism evidence="2 3">
    <name type="scientific">Sphingomonas aerophila</name>
    <dbReference type="NCBI Taxonomy" id="1344948"/>
    <lineage>
        <taxon>Bacteria</taxon>
        <taxon>Pseudomonadati</taxon>
        <taxon>Pseudomonadota</taxon>
        <taxon>Alphaproteobacteria</taxon>
        <taxon>Sphingomonadales</taxon>
        <taxon>Sphingomonadaceae</taxon>
        <taxon>Sphingomonas</taxon>
    </lineage>
</organism>
<evidence type="ECO:0008006" key="4">
    <source>
        <dbReference type="Google" id="ProtNLM"/>
    </source>
</evidence>
<evidence type="ECO:0000313" key="2">
    <source>
        <dbReference type="EMBL" id="MBB5715982.1"/>
    </source>
</evidence>
<dbReference type="EMBL" id="JACIJK010000008">
    <property type="protein sequence ID" value="MBB5715982.1"/>
    <property type="molecule type" value="Genomic_DNA"/>
</dbReference>
<name>A0A7W9BF35_9SPHN</name>
<evidence type="ECO:0000256" key="1">
    <source>
        <dbReference type="SAM" id="SignalP"/>
    </source>
</evidence>
<comment type="caution">
    <text evidence="2">The sequence shown here is derived from an EMBL/GenBank/DDBJ whole genome shotgun (WGS) entry which is preliminary data.</text>
</comment>
<evidence type="ECO:0000313" key="3">
    <source>
        <dbReference type="Proteomes" id="UP000546200"/>
    </source>
</evidence>
<keyword evidence="3" id="KW-1185">Reference proteome</keyword>
<protein>
    <recommendedName>
        <fullName evidence="4">DUF4893 domain-containing protein</fullName>
    </recommendedName>
</protein>
<dbReference type="RefSeq" id="WP_184058796.1">
    <property type="nucleotide sequence ID" value="NZ_JACIJK010000008.1"/>
</dbReference>
<accession>A0A7W9BF35</accession>
<gene>
    <name evidence="2" type="ORF">FHS94_002839</name>
</gene>
<dbReference type="Proteomes" id="UP000546200">
    <property type="component" value="Unassembled WGS sequence"/>
</dbReference>
<dbReference type="AlphaFoldDB" id="A0A7W9BF35"/>
<sequence length="197" mass="21364">MEAGLRPDRTAALALLLAAAAPAVSQAIDWRRVATRTDRDRLRQWRAAWTAAMVSPGPGSDPLFNPDVALAGATPPAGLFRCRRWRFDRGEPVAQAWLRCRIAPAERGGGVLSVAGEGQRPDGTIYPDTDARAVFLGTWTYPGERRPMIYGRDARRDVPGLVERIGPARWRMVLPYSGFGAVLDVVEIVGDDAASTG</sequence>
<feature type="signal peptide" evidence="1">
    <location>
        <begin position="1"/>
        <end position="27"/>
    </location>
</feature>
<reference evidence="2 3" key="1">
    <citation type="submission" date="2020-08" db="EMBL/GenBank/DDBJ databases">
        <title>Genomic Encyclopedia of Type Strains, Phase IV (KMG-IV): sequencing the most valuable type-strain genomes for metagenomic binning, comparative biology and taxonomic classification.</title>
        <authorList>
            <person name="Goeker M."/>
        </authorList>
    </citation>
    <scope>NUCLEOTIDE SEQUENCE [LARGE SCALE GENOMIC DNA]</scope>
    <source>
        <strain evidence="2 3">DSM 100044</strain>
    </source>
</reference>
<keyword evidence="1" id="KW-0732">Signal</keyword>
<dbReference type="InterPro" id="IPR032609">
    <property type="entry name" value="DUF4893"/>
</dbReference>
<proteinExistence type="predicted"/>